<dbReference type="GO" id="GO:0000160">
    <property type="term" value="P:phosphorelay signal transduction system"/>
    <property type="evidence" value="ECO:0007669"/>
    <property type="project" value="InterPro"/>
</dbReference>
<evidence type="ECO:0000256" key="4">
    <source>
        <dbReference type="PROSITE-ProRule" id="PRU00169"/>
    </source>
</evidence>
<dbReference type="Gene3D" id="3.40.50.2300">
    <property type="match status" value="1"/>
</dbReference>
<dbReference type="SUPFAM" id="SSF52172">
    <property type="entry name" value="CheY-like"/>
    <property type="match status" value="1"/>
</dbReference>
<evidence type="ECO:0000259" key="6">
    <source>
        <dbReference type="PROSITE" id="PS50045"/>
    </source>
</evidence>
<keyword evidence="4" id="KW-0597">Phosphoprotein</keyword>
<sequence>MAGGHLGQWPRDLGGGGANAVPRLGRDHPQGREGPRPDGLHPHPAAPTLGHRLPPRRRSNHLPDYDSGPLHGGLMRVLIIDDQPGDRLILRKVLRELGDIELAEADSLAAARRAIEADAFDAAIVDLRLGEDLRNRDGHVLVRELRQRTTTVPIVWTATREIHEIREAMRNGAYDYIFKDAPYKELVARVIEGLRSRRSLEREVLEHRARRTLDQPIVHGMVGDSEPIMRLREDVKAIAVGSDRPVLILGPSGAGKELVARAIHALGPHPDATFVAKNCAAIPESLFESELFGHEEHAFTGAKRRAGALGSTGKGTLFLDEIGEMPLGQQAKLLRVLEARRYTPLGADVERPFHGRVVAATLVDLEERVKRGAFRHDLYMRLSFFPIRVPPLKDHAEDIPAIIEHYIGASGLRPLRFSPDALRDLMVRAWPGNVRELQQVVERIAIRPPAEGVVRPEHVAAAMSSPPPAAADLLRSAARMLLTAVGAQNLAVSDERHEQRVDLIEEMTAALFREALARCDHKKARAARLVGTDRRVIERFMKRGAPAQAAFDLAAQGDVVAAEDPDEDG</sequence>
<reference evidence="8" key="1">
    <citation type="journal article" date="2013" name="Appl. Microbiol. Biotechnol.">
        <title>Characteristics and activity analysis of epothilone operon promoters from Sorangium cellulosum strains in Escherichia coli.</title>
        <authorList>
            <person name="Zhu L.P."/>
            <person name="Li Z.F."/>
            <person name="Sun X."/>
            <person name="Li S.G."/>
            <person name="Li Y.Z."/>
        </authorList>
    </citation>
    <scope>NUCLEOTIDE SEQUENCE</scope>
    <source>
        <strain evidence="8">So0157-2</strain>
    </source>
</reference>
<reference evidence="8" key="2">
    <citation type="submission" date="2015-05" db="EMBL/GenBank/DDBJ databases">
        <title>The biosynthetic gene cluster for the epothilones from Sorangium cellulosum So0157-2.</title>
        <authorList>
            <person name="Li Y.Z."/>
            <person name="Li Z.F."/>
            <person name="Xia Z.J."/>
            <person name="Zhao J.Y."/>
            <person name="Sun X."/>
            <person name="Zhao L."/>
            <person name="Hu W."/>
            <person name="Liu H."/>
            <person name="Wu Z.H."/>
            <person name="Liu W.F."/>
        </authorList>
    </citation>
    <scope>NUCLEOTIDE SEQUENCE</scope>
    <source>
        <strain evidence="8">So0157-2</strain>
    </source>
</reference>
<dbReference type="AlphaFoldDB" id="A0A0G2Y7D0"/>
<dbReference type="Gene3D" id="3.40.50.300">
    <property type="entry name" value="P-loop containing nucleotide triphosphate hydrolases"/>
    <property type="match status" value="1"/>
</dbReference>
<organism evidence="8">
    <name type="scientific">Sorangium cellulosum So0157-2</name>
    <dbReference type="NCBI Taxonomy" id="1254432"/>
    <lineage>
        <taxon>Bacteria</taxon>
        <taxon>Pseudomonadati</taxon>
        <taxon>Myxococcota</taxon>
        <taxon>Polyangia</taxon>
        <taxon>Polyangiales</taxon>
        <taxon>Polyangiaceae</taxon>
        <taxon>Sorangium</taxon>
    </lineage>
</organism>
<dbReference type="GO" id="GO:0003677">
    <property type="term" value="F:DNA binding"/>
    <property type="evidence" value="ECO:0007669"/>
    <property type="project" value="UniProtKB-KW"/>
</dbReference>
<dbReference type="InterPro" id="IPR011006">
    <property type="entry name" value="CheY-like_superfamily"/>
</dbReference>
<name>A0A0G2Y7D0_SORCE</name>
<dbReference type="CDD" id="cd00009">
    <property type="entry name" value="AAA"/>
    <property type="match status" value="1"/>
</dbReference>
<dbReference type="GO" id="GO:0005524">
    <property type="term" value="F:ATP binding"/>
    <property type="evidence" value="ECO:0007669"/>
    <property type="project" value="UniProtKB-KW"/>
</dbReference>
<evidence type="ECO:0000256" key="3">
    <source>
        <dbReference type="ARBA" id="ARBA00023125"/>
    </source>
</evidence>
<dbReference type="PANTHER" id="PTHR32071:SF117">
    <property type="entry name" value="PTS-DEPENDENT DIHYDROXYACETONE KINASE OPERON REGULATORY PROTEIN-RELATED"/>
    <property type="match status" value="1"/>
</dbReference>
<proteinExistence type="predicted"/>
<dbReference type="CDD" id="cd00156">
    <property type="entry name" value="REC"/>
    <property type="match status" value="1"/>
</dbReference>
<dbReference type="InterPro" id="IPR027417">
    <property type="entry name" value="P-loop_NTPase"/>
</dbReference>
<feature type="compositionally biased region" description="Basic and acidic residues" evidence="5">
    <location>
        <begin position="24"/>
        <end position="41"/>
    </location>
</feature>
<dbReference type="EMBL" id="EU414841">
    <property type="protein sequence ID" value="AKI82219.1"/>
    <property type="molecule type" value="Genomic_DNA"/>
</dbReference>
<feature type="modified residue" description="4-aspartylphosphate" evidence="4">
    <location>
        <position position="126"/>
    </location>
</feature>
<dbReference type="Pfam" id="PF00072">
    <property type="entry name" value="Response_reg"/>
    <property type="match status" value="1"/>
</dbReference>
<dbReference type="FunFam" id="3.40.50.300:FF:000006">
    <property type="entry name" value="DNA-binding transcriptional regulator NtrC"/>
    <property type="match status" value="1"/>
</dbReference>
<feature type="domain" description="Sigma-54 factor interaction" evidence="6">
    <location>
        <begin position="221"/>
        <end position="446"/>
    </location>
</feature>
<dbReference type="InterPro" id="IPR058031">
    <property type="entry name" value="AAA_lid_NorR"/>
</dbReference>
<dbReference type="PANTHER" id="PTHR32071">
    <property type="entry name" value="TRANSCRIPTIONAL REGULATORY PROTEIN"/>
    <property type="match status" value="1"/>
</dbReference>
<keyword evidence="1" id="KW-0547">Nucleotide-binding</keyword>
<evidence type="ECO:0000256" key="5">
    <source>
        <dbReference type="SAM" id="MobiDB-lite"/>
    </source>
</evidence>
<keyword evidence="3" id="KW-0238">DNA-binding</keyword>
<accession>A0A0G2Y7D0</accession>
<dbReference type="Pfam" id="PF00158">
    <property type="entry name" value="Sigma54_activat"/>
    <property type="match status" value="1"/>
</dbReference>
<dbReference type="GO" id="GO:0006355">
    <property type="term" value="P:regulation of DNA-templated transcription"/>
    <property type="evidence" value="ECO:0007669"/>
    <property type="project" value="InterPro"/>
</dbReference>
<dbReference type="InterPro" id="IPR001789">
    <property type="entry name" value="Sig_transdc_resp-reg_receiver"/>
</dbReference>
<dbReference type="SMART" id="SM00448">
    <property type="entry name" value="REC"/>
    <property type="match status" value="1"/>
</dbReference>
<evidence type="ECO:0000313" key="8">
    <source>
        <dbReference type="EMBL" id="AKI82219.1"/>
    </source>
</evidence>
<dbReference type="InterPro" id="IPR002078">
    <property type="entry name" value="Sigma_54_int"/>
</dbReference>
<dbReference type="InterPro" id="IPR003593">
    <property type="entry name" value="AAA+_ATPase"/>
</dbReference>
<dbReference type="PROSITE" id="PS50045">
    <property type="entry name" value="SIGMA54_INTERACT_4"/>
    <property type="match status" value="1"/>
</dbReference>
<keyword evidence="2" id="KW-0067">ATP-binding</keyword>
<dbReference type="Pfam" id="PF25601">
    <property type="entry name" value="AAA_lid_14"/>
    <property type="match status" value="1"/>
</dbReference>
<protein>
    <submittedName>
        <fullName evidence="8">Putative helix-turn-helix, fis-type</fullName>
    </submittedName>
</protein>
<feature type="domain" description="Response regulatory" evidence="7">
    <location>
        <begin position="76"/>
        <end position="194"/>
    </location>
</feature>
<dbReference type="PROSITE" id="PS50110">
    <property type="entry name" value="RESPONSE_REGULATORY"/>
    <property type="match status" value="1"/>
</dbReference>
<feature type="region of interest" description="Disordered" evidence="5">
    <location>
        <begin position="1"/>
        <end position="66"/>
    </location>
</feature>
<evidence type="ECO:0000256" key="2">
    <source>
        <dbReference type="ARBA" id="ARBA00022840"/>
    </source>
</evidence>
<evidence type="ECO:0000256" key="1">
    <source>
        <dbReference type="ARBA" id="ARBA00022741"/>
    </source>
</evidence>
<evidence type="ECO:0000259" key="7">
    <source>
        <dbReference type="PROSITE" id="PS50110"/>
    </source>
</evidence>
<dbReference type="SMART" id="SM00382">
    <property type="entry name" value="AAA"/>
    <property type="match status" value="1"/>
</dbReference>
<dbReference type="SUPFAM" id="SSF52540">
    <property type="entry name" value="P-loop containing nucleoside triphosphate hydrolases"/>
    <property type="match status" value="1"/>
</dbReference>
<dbReference type="Gene3D" id="1.10.8.60">
    <property type="match status" value="1"/>
</dbReference>